<proteinExistence type="predicted"/>
<accession>A0ABX3UZW9</accession>
<keyword evidence="2" id="KW-1185">Reference proteome</keyword>
<dbReference type="EMBL" id="LQOP01000034">
    <property type="protein sequence ID" value="ORV21085.1"/>
    <property type="molecule type" value="Genomic_DNA"/>
</dbReference>
<sequence length="99" mass="11315">MRKRRDDPEILEGTVRAIAHYVVGCGARKTKQVQYFAAVPETCAVRCWQYEDARRLLWAQIDGGELPTGGCAKPWQPVRQGNRRDDLYIAYVRAQLLGH</sequence>
<name>A0ABX3UZW9_9MYCO</name>
<dbReference type="Proteomes" id="UP000193811">
    <property type="component" value="Unassembled WGS sequence"/>
</dbReference>
<evidence type="ECO:0000313" key="2">
    <source>
        <dbReference type="Proteomes" id="UP000193811"/>
    </source>
</evidence>
<protein>
    <submittedName>
        <fullName evidence="1">Uncharacterized protein</fullName>
    </submittedName>
</protein>
<gene>
    <name evidence="1" type="ORF">AWB98_02010</name>
</gene>
<organism evidence="1 2">
    <name type="scientific">Mycolicibacterium conceptionense</name>
    <dbReference type="NCBI Taxonomy" id="451644"/>
    <lineage>
        <taxon>Bacteria</taxon>
        <taxon>Bacillati</taxon>
        <taxon>Actinomycetota</taxon>
        <taxon>Actinomycetes</taxon>
        <taxon>Mycobacteriales</taxon>
        <taxon>Mycobacteriaceae</taxon>
        <taxon>Mycolicibacterium</taxon>
    </lineage>
</organism>
<evidence type="ECO:0000313" key="1">
    <source>
        <dbReference type="EMBL" id="ORV21085.1"/>
    </source>
</evidence>
<reference evidence="1 2" key="1">
    <citation type="submission" date="2016-01" db="EMBL/GenBank/DDBJ databases">
        <title>The new phylogeny of the genus Mycobacterium.</title>
        <authorList>
            <person name="Tarcisio F."/>
            <person name="Conor M."/>
            <person name="Antonella G."/>
            <person name="Elisabetta G."/>
            <person name="Giulia F.S."/>
            <person name="Sara T."/>
            <person name="Anna F."/>
            <person name="Clotilde B."/>
            <person name="Roberto B."/>
            <person name="Veronica D.S."/>
            <person name="Fabio R."/>
            <person name="Monica P."/>
            <person name="Olivier J."/>
            <person name="Enrico T."/>
            <person name="Nicola S."/>
        </authorList>
    </citation>
    <scope>NUCLEOTIDE SEQUENCE [LARGE SCALE GENOMIC DNA]</scope>
    <source>
        <strain evidence="1 2">CCUG 50187</strain>
    </source>
</reference>
<comment type="caution">
    <text evidence="1">The sequence shown here is derived from an EMBL/GenBank/DDBJ whole genome shotgun (WGS) entry which is preliminary data.</text>
</comment>